<reference evidence="1 2" key="1">
    <citation type="journal article" date="2023" name="Life. Sci Alliance">
        <title>Evolutionary insights into 3D genome organization and epigenetic landscape of Vigna mungo.</title>
        <authorList>
            <person name="Junaid A."/>
            <person name="Singh B."/>
            <person name="Bhatia S."/>
        </authorList>
    </citation>
    <scope>NUCLEOTIDE SEQUENCE [LARGE SCALE GENOMIC DNA]</scope>
    <source>
        <strain evidence="1">Urdbean</strain>
    </source>
</reference>
<dbReference type="EMBL" id="CP144700">
    <property type="protein sequence ID" value="WVZ25350.1"/>
    <property type="molecule type" value="Genomic_DNA"/>
</dbReference>
<evidence type="ECO:0000313" key="1">
    <source>
        <dbReference type="EMBL" id="WVZ25350.1"/>
    </source>
</evidence>
<keyword evidence="2" id="KW-1185">Reference proteome</keyword>
<gene>
    <name evidence="1" type="ORF">V8G54_003894</name>
</gene>
<sequence>MSTNHFNSAWCFGSACTFMSINSRSTCGSLERSSTFKTLTSFWSCSTTWRSTLSVPDTTMVKSALSSLRPTASDSILYPLRAKTPAILFIIPLSSPTNTEIVCRRTFERAGEGGEGGVLAETVVVEEVAAETVSLWALKV</sequence>
<protein>
    <submittedName>
        <fullName evidence="1">Uncharacterized protein</fullName>
    </submittedName>
</protein>
<dbReference type="Proteomes" id="UP001374535">
    <property type="component" value="Chromosome 1"/>
</dbReference>
<evidence type="ECO:0000313" key="2">
    <source>
        <dbReference type="Proteomes" id="UP001374535"/>
    </source>
</evidence>
<dbReference type="AlphaFoldDB" id="A0AAQ3PB92"/>
<organism evidence="1 2">
    <name type="scientific">Vigna mungo</name>
    <name type="common">Black gram</name>
    <name type="synonym">Phaseolus mungo</name>
    <dbReference type="NCBI Taxonomy" id="3915"/>
    <lineage>
        <taxon>Eukaryota</taxon>
        <taxon>Viridiplantae</taxon>
        <taxon>Streptophyta</taxon>
        <taxon>Embryophyta</taxon>
        <taxon>Tracheophyta</taxon>
        <taxon>Spermatophyta</taxon>
        <taxon>Magnoliopsida</taxon>
        <taxon>eudicotyledons</taxon>
        <taxon>Gunneridae</taxon>
        <taxon>Pentapetalae</taxon>
        <taxon>rosids</taxon>
        <taxon>fabids</taxon>
        <taxon>Fabales</taxon>
        <taxon>Fabaceae</taxon>
        <taxon>Papilionoideae</taxon>
        <taxon>50 kb inversion clade</taxon>
        <taxon>NPAAA clade</taxon>
        <taxon>indigoferoid/millettioid clade</taxon>
        <taxon>Phaseoleae</taxon>
        <taxon>Vigna</taxon>
    </lineage>
</organism>
<accession>A0AAQ3PB92</accession>
<name>A0AAQ3PB92_VIGMU</name>
<proteinExistence type="predicted"/>